<sequence>MRLGNITDWLEQLEPSSEHAIDATVSCGPKHQQHHPLSPPESQKRQRSMSAQREPKRQKVHDDPNKTPRGNSSWQGVGAFQTDSPTTSLPPPSEPQSQSQSQASGRSSPSKALGGLEINPDGIKGRRLSPRDPRMPQKLTELLMELQMTTTSGVGLISSNSKAEIRAEAKKDPEFCLFLDHMFADPKNRDRIGPTPPVHQVIHLVAEAAECHLSRQNEAGWNMMVHHPLLFTAIYSSRRQNQLVGFAPCTTAKIIKEYVSTASQPKMVDFCIYMDPTVNEAASDAVQILRRMLPAGVINHTDFQPLRDRPIAISIETKSRGRTQPETAELQLGTWHAAQWRFLEDLVSRTGGSLDDLPFLPAVIVQGHSWSFAATTREGHRTDLWTEYCFGSTSDVAGVYKAIWGLQRLALWAREVYWPWFEKNGLGVEDDEHIPNSAA</sequence>
<feature type="compositionally biased region" description="Basic and acidic residues" evidence="1">
    <location>
        <begin position="53"/>
        <end position="66"/>
    </location>
</feature>
<evidence type="ECO:0000313" key="4">
    <source>
        <dbReference type="Proteomes" id="UP000005206"/>
    </source>
</evidence>
<dbReference type="Pfam" id="PF20516">
    <property type="entry name" value="PDDEXK_12"/>
    <property type="match status" value="1"/>
</dbReference>
<dbReference type="OrthoDB" id="4161186at2759"/>
<protein>
    <recommendedName>
        <fullName evidence="2">PD-(D/E)XK nuclease-like domain-containing protein</fullName>
    </recommendedName>
</protein>
<feature type="region of interest" description="Disordered" evidence="1">
    <location>
        <begin position="20"/>
        <end position="134"/>
    </location>
</feature>
<organism evidence="3 4">
    <name type="scientific">Fusarium vanettenii (strain ATCC MYA-4622 / CBS 123669 / FGSC 9596 / NRRL 45880 / 77-13-4)</name>
    <name type="common">Fusarium solani subsp. pisi</name>
    <dbReference type="NCBI Taxonomy" id="660122"/>
    <lineage>
        <taxon>Eukaryota</taxon>
        <taxon>Fungi</taxon>
        <taxon>Dikarya</taxon>
        <taxon>Ascomycota</taxon>
        <taxon>Pezizomycotina</taxon>
        <taxon>Sordariomycetes</taxon>
        <taxon>Hypocreomycetidae</taxon>
        <taxon>Hypocreales</taxon>
        <taxon>Nectriaceae</taxon>
        <taxon>Fusarium</taxon>
        <taxon>Fusarium solani species complex</taxon>
        <taxon>Fusarium vanettenii</taxon>
    </lineage>
</organism>
<dbReference type="eggNOG" id="ENOG502SSXD">
    <property type="taxonomic scope" value="Eukaryota"/>
</dbReference>
<gene>
    <name evidence="3" type="ORF">NECHADRAFT_88378</name>
</gene>
<evidence type="ECO:0000259" key="2">
    <source>
        <dbReference type="Pfam" id="PF20516"/>
    </source>
</evidence>
<dbReference type="VEuPathDB" id="FungiDB:NECHADRAFT_88378"/>
<dbReference type="EMBL" id="GG698950">
    <property type="protein sequence ID" value="EEU34876.1"/>
    <property type="molecule type" value="Genomic_DNA"/>
</dbReference>
<dbReference type="KEGG" id="nhe:NECHADRAFT_88378"/>
<keyword evidence="4" id="KW-1185">Reference proteome</keyword>
<dbReference type="RefSeq" id="XP_003040589.1">
    <property type="nucleotide sequence ID" value="XM_003040543.1"/>
</dbReference>
<name>C7ZM96_FUSV7</name>
<reference evidence="3 4" key="1">
    <citation type="journal article" date="2009" name="PLoS Genet.">
        <title>The genome of Nectria haematococca: contribution of supernumerary chromosomes to gene expansion.</title>
        <authorList>
            <person name="Coleman J.J."/>
            <person name="Rounsley S.D."/>
            <person name="Rodriguez-Carres M."/>
            <person name="Kuo A."/>
            <person name="Wasmann C.C."/>
            <person name="Grimwood J."/>
            <person name="Schmutz J."/>
            <person name="Taga M."/>
            <person name="White G.J."/>
            <person name="Zhou S."/>
            <person name="Schwartz D.C."/>
            <person name="Freitag M."/>
            <person name="Ma L.J."/>
            <person name="Danchin E.G."/>
            <person name="Henrissat B."/>
            <person name="Coutinho P.M."/>
            <person name="Nelson D.R."/>
            <person name="Straney D."/>
            <person name="Napoli C.A."/>
            <person name="Barker B.M."/>
            <person name="Gribskov M."/>
            <person name="Rep M."/>
            <person name="Kroken S."/>
            <person name="Molnar I."/>
            <person name="Rensing C."/>
            <person name="Kennell J.C."/>
            <person name="Zamora J."/>
            <person name="Farman M.L."/>
            <person name="Selker E.U."/>
            <person name="Salamov A."/>
            <person name="Shapiro H."/>
            <person name="Pangilinan J."/>
            <person name="Lindquist E."/>
            <person name="Lamers C."/>
            <person name="Grigoriev I.V."/>
            <person name="Geiser D.M."/>
            <person name="Covert S.F."/>
            <person name="Temporini E."/>
            <person name="Vanetten H.D."/>
        </authorList>
    </citation>
    <scope>NUCLEOTIDE SEQUENCE [LARGE SCALE GENOMIC DNA]</scope>
    <source>
        <strain evidence="4">ATCC MYA-4622 / CBS 123669 / FGSC 9596 / NRRL 45880 / 77-13-4</strain>
    </source>
</reference>
<dbReference type="Proteomes" id="UP000005206">
    <property type="component" value="Chromosome 14"/>
</dbReference>
<dbReference type="OMA" id="NITHINH"/>
<feature type="domain" description="PD-(D/E)XK nuclease-like" evidence="2">
    <location>
        <begin position="171"/>
        <end position="418"/>
    </location>
</feature>
<dbReference type="InterPro" id="IPR046797">
    <property type="entry name" value="PDDEXK_12"/>
</dbReference>
<proteinExistence type="predicted"/>
<dbReference type="AlphaFoldDB" id="C7ZM96"/>
<accession>C7ZM96</accession>
<dbReference type="HOGENOM" id="CLU_027219_0_3_1"/>
<evidence type="ECO:0000256" key="1">
    <source>
        <dbReference type="SAM" id="MobiDB-lite"/>
    </source>
</evidence>
<dbReference type="GeneID" id="9679002"/>
<dbReference type="InParanoid" id="C7ZM96"/>
<feature type="compositionally biased region" description="Low complexity" evidence="1">
    <location>
        <begin position="95"/>
        <end position="110"/>
    </location>
</feature>
<evidence type="ECO:0000313" key="3">
    <source>
        <dbReference type="EMBL" id="EEU34876.1"/>
    </source>
</evidence>